<dbReference type="Proteomes" id="UP000192276">
    <property type="component" value="Unassembled WGS sequence"/>
</dbReference>
<dbReference type="EMBL" id="LWBP01000216">
    <property type="protein sequence ID" value="OQP51904.1"/>
    <property type="molecule type" value="Genomic_DNA"/>
</dbReference>
<dbReference type="AlphaFoldDB" id="A0A1V9F0X4"/>
<evidence type="ECO:0000313" key="2">
    <source>
        <dbReference type="Proteomes" id="UP000192276"/>
    </source>
</evidence>
<name>A0A1V9F0X4_9BACT</name>
<reference evidence="2" key="1">
    <citation type="submission" date="2016-04" db="EMBL/GenBank/DDBJ databases">
        <authorList>
            <person name="Chen L."/>
            <person name="Zhuang W."/>
            <person name="Wang G."/>
        </authorList>
    </citation>
    <scope>NUCLEOTIDE SEQUENCE [LARGE SCALE GENOMIC DNA]</scope>
    <source>
        <strain evidence="2">208</strain>
    </source>
</reference>
<sequence length="77" mass="8713">MELCMAQNCWENKTEQMNSAKHGMNAKHANNGAKKMMKRENCGTCGNYVIDETYALTEKAPINYSDFALRPIAVLRL</sequence>
<proteinExistence type="predicted"/>
<keyword evidence="2" id="KW-1185">Reference proteome</keyword>
<organism evidence="1 2">
    <name type="scientific">Niastella populi</name>
    <dbReference type="NCBI Taxonomy" id="550983"/>
    <lineage>
        <taxon>Bacteria</taxon>
        <taxon>Pseudomonadati</taxon>
        <taxon>Bacteroidota</taxon>
        <taxon>Chitinophagia</taxon>
        <taxon>Chitinophagales</taxon>
        <taxon>Chitinophagaceae</taxon>
        <taxon>Niastella</taxon>
    </lineage>
</organism>
<evidence type="ECO:0000313" key="1">
    <source>
        <dbReference type="EMBL" id="OQP51904.1"/>
    </source>
</evidence>
<gene>
    <name evidence="1" type="ORF">A4R26_29235</name>
</gene>
<dbReference type="STRING" id="550983.A4R26_29235"/>
<accession>A0A1V9F0X4</accession>
<comment type="caution">
    <text evidence="1">The sequence shown here is derived from an EMBL/GenBank/DDBJ whole genome shotgun (WGS) entry which is preliminary data.</text>
</comment>
<protein>
    <submittedName>
        <fullName evidence="1">Uncharacterized protein</fullName>
    </submittedName>
</protein>